<dbReference type="Proteomes" id="UP001055072">
    <property type="component" value="Unassembled WGS sequence"/>
</dbReference>
<evidence type="ECO:0000313" key="1">
    <source>
        <dbReference type="EMBL" id="KAI0085188.1"/>
    </source>
</evidence>
<name>A0ACB8TT35_9APHY</name>
<comment type="caution">
    <text evidence="1">The sequence shown here is derived from an EMBL/GenBank/DDBJ whole genome shotgun (WGS) entry which is preliminary data.</text>
</comment>
<gene>
    <name evidence="1" type="ORF">BDY19DRAFT_909295</name>
</gene>
<keyword evidence="2" id="KW-1185">Reference proteome</keyword>
<dbReference type="EMBL" id="MU274934">
    <property type="protein sequence ID" value="KAI0085188.1"/>
    <property type="molecule type" value="Genomic_DNA"/>
</dbReference>
<protein>
    <submittedName>
        <fullName evidence="1">Uncharacterized protein</fullName>
    </submittedName>
</protein>
<evidence type="ECO:0000313" key="2">
    <source>
        <dbReference type="Proteomes" id="UP001055072"/>
    </source>
</evidence>
<sequence>MASRVFALIIGIDDYKSGNVWNLESCVDDALCVRQWLTHDLHVPRDQLCLLTNTQATKRAIEDNFMAHLVNNPDIDRDDAILVYFSGHGSSVHSPRGWYTDGMKEVEVLCPYDHDCKSPEGRVAGISDRSLHAMLRDLAEAKGGNITVILDCCFSAHTTVRERRHVRWTPTIKAVPDDLYKGLWRSALGGSSIDIVRGFARASCGSHVVLAASRPGGSAFEGKGGGLFTRALLSVKDSVPLHTSTYSELLYLIEEAMEGHKPALVGPHNGRLLFNGVPFVPDGRFVPVEPYDQDKFRIDAGAIHGVGDGTEFTLHDHNYTGSINPVLASYVAVTVHPTWCLARKKAQSKAAPTGKAHWARVTKWNNKVPFRVHLRRSFFNLFRRCRISRALDNKSPHNGSKDGVNIVRVRSSSHADMSLTLKRNQLLVERHDQLLAANSRRIIHLPSTESHSDLKVIDAAARFHLHLHRKNPSRPLLGLVTMELYRLDSETWTRVSGNLLVDGKAQIVDDEKDSVYSVVLHNYSDYDLWPYLVSMDSGGYSISMVYHPDPSNPQAPLKAHQHMVIGSGALDSEALSFTLSDGAHTGAAFLKLFVSSEFTPMTFIEQGVSPLASVTPTHPGDEKKVEFSEKGEMWDSVLTCISVVRGNGSTSS</sequence>
<proteinExistence type="predicted"/>
<organism evidence="1 2">
    <name type="scientific">Irpex rosettiformis</name>
    <dbReference type="NCBI Taxonomy" id="378272"/>
    <lineage>
        <taxon>Eukaryota</taxon>
        <taxon>Fungi</taxon>
        <taxon>Dikarya</taxon>
        <taxon>Basidiomycota</taxon>
        <taxon>Agaricomycotina</taxon>
        <taxon>Agaricomycetes</taxon>
        <taxon>Polyporales</taxon>
        <taxon>Irpicaceae</taxon>
        <taxon>Irpex</taxon>
    </lineage>
</organism>
<accession>A0ACB8TT35</accession>
<reference evidence="1" key="1">
    <citation type="journal article" date="2021" name="Environ. Microbiol.">
        <title>Gene family expansions and transcriptome signatures uncover fungal adaptations to wood decay.</title>
        <authorList>
            <person name="Hage H."/>
            <person name="Miyauchi S."/>
            <person name="Viragh M."/>
            <person name="Drula E."/>
            <person name="Min B."/>
            <person name="Chaduli D."/>
            <person name="Navarro D."/>
            <person name="Favel A."/>
            <person name="Norest M."/>
            <person name="Lesage-Meessen L."/>
            <person name="Balint B."/>
            <person name="Merenyi Z."/>
            <person name="de Eugenio L."/>
            <person name="Morin E."/>
            <person name="Martinez A.T."/>
            <person name="Baldrian P."/>
            <person name="Stursova M."/>
            <person name="Martinez M.J."/>
            <person name="Novotny C."/>
            <person name="Magnuson J.K."/>
            <person name="Spatafora J.W."/>
            <person name="Maurice S."/>
            <person name="Pangilinan J."/>
            <person name="Andreopoulos W."/>
            <person name="LaButti K."/>
            <person name="Hundley H."/>
            <person name="Na H."/>
            <person name="Kuo A."/>
            <person name="Barry K."/>
            <person name="Lipzen A."/>
            <person name="Henrissat B."/>
            <person name="Riley R."/>
            <person name="Ahrendt S."/>
            <person name="Nagy L.G."/>
            <person name="Grigoriev I.V."/>
            <person name="Martin F."/>
            <person name="Rosso M.N."/>
        </authorList>
    </citation>
    <scope>NUCLEOTIDE SEQUENCE</scope>
    <source>
        <strain evidence="1">CBS 384.51</strain>
    </source>
</reference>